<proteinExistence type="predicted"/>
<name>A0A848MGY1_9GAMM</name>
<reference evidence="2 3" key="1">
    <citation type="submission" date="2020-01" db="EMBL/GenBank/DDBJ databases">
        <authorList>
            <person name="Lee S.D."/>
        </authorList>
    </citation>
    <scope>NUCLEOTIDE SEQUENCE [LARGE SCALE GENOMIC DNA]</scope>
    <source>
        <strain evidence="2 3">SAP-1</strain>
    </source>
</reference>
<gene>
    <name evidence="2" type="ORF">GW590_05965</name>
</gene>
<dbReference type="Proteomes" id="UP000585363">
    <property type="component" value="Unassembled WGS sequence"/>
</dbReference>
<dbReference type="EMBL" id="JAADJU010000002">
    <property type="protein sequence ID" value="NMP26411.1"/>
    <property type="molecule type" value="Genomic_DNA"/>
</dbReference>
<protein>
    <submittedName>
        <fullName evidence="2">Uncharacterized protein</fullName>
    </submittedName>
</protein>
<evidence type="ECO:0000256" key="1">
    <source>
        <dbReference type="SAM" id="MobiDB-lite"/>
    </source>
</evidence>
<sequence length="299" mass="32235">MERDVFGSRPSEGTAKRRGLGHTQKSLERTRTEGTTLINLDKAQDSKGGAPSPPLGGLGRRPVSVANALEVEVDFKTKNCHLSQSRFCRKCFLADSKPTLSDVERDVFGSRPSEGTAKRRGLGHTQKSLERTTTEGTTLFNLDKAQDSKGGAPSPPLGGLGRRPVSVANALDLNLEVDFKTKNCHLSQSRFCFKCFLADSKPTLSDVERDAFGSRPSEGTAKRRGLGHTLKSLERTRTEGTTLFNLDKAQDSKGGAPSPPLGGLGRRPVSAANALDLEVEAKSKFAIKTETLPSQPIDF</sequence>
<feature type="region of interest" description="Disordered" evidence="1">
    <location>
        <begin position="1"/>
        <end position="61"/>
    </location>
</feature>
<dbReference type="RefSeq" id="WP_169402087.1">
    <property type="nucleotide sequence ID" value="NZ_JAADJU010000002.1"/>
</dbReference>
<keyword evidence="3" id="KW-1185">Reference proteome</keyword>
<feature type="region of interest" description="Disordered" evidence="1">
    <location>
        <begin position="247"/>
        <end position="269"/>
    </location>
</feature>
<feature type="region of interest" description="Disordered" evidence="1">
    <location>
        <begin position="104"/>
        <end position="135"/>
    </location>
</feature>
<organism evidence="2 3">
    <name type="scientific">Rouxiella aceris</name>
    <dbReference type="NCBI Taxonomy" id="2703884"/>
    <lineage>
        <taxon>Bacteria</taxon>
        <taxon>Pseudomonadati</taxon>
        <taxon>Pseudomonadota</taxon>
        <taxon>Gammaproteobacteria</taxon>
        <taxon>Enterobacterales</taxon>
        <taxon>Yersiniaceae</taxon>
        <taxon>Rouxiella</taxon>
    </lineage>
</organism>
<evidence type="ECO:0000313" key="2">
    <source>
        <dbReference type="EMBL" id="NMP26411.1"/>
    </source>
</evidence>
<dbReference type="AlphaFoldDB" id="A0A848MGY1"/>
<comment type="caution">
    <text evidence="2">The sequence shown here is derived from an EMBL/GenBank/DDBJ whole genome shotgun (WGS) entry which is preliminary data.</text>
</comment>
<reference evidence="2 3" key="2">
    <citation type="submission" date="2020-06" db="EMBL/GenBank/DDBJ databases">
        <title>Polyphasic characterization of a Rahnella strain isolated from tree sap.</title>
        <authorList>
            <person name="Kim I.S."/>
        </authorList>
    </citation>
    <scope>NUCLEOTIDE SEQUENCE [LARGE SCALE GENOMIC DNA]</scope>
    <source>
        <strain evidence="2 3">SAP-1</strain>
    </source>
</reference>
<evidence type="ECO:0000313" key="3">
    <source>
        <dbReference type="Proteomes" id="UP000585363"/>
    </source>
</evidence>
<accession>A0A848MGY1</accession>